<dbReference type="EMBL" id="CABIJS010000066">
    <property type="protein sequence ID" value="VUZ41707.1"/>
    <property type="molecule type" value="Genomic_DNA"/>
</dbReference>
<evidence type="ECO:0000313" key="2">
    <source>
        <dbReference type="Proteomes" id="UP000321570"/>
    </source>
</evidence>
<organism evidence="1 2">
    <name type="scientific">Hymenolepis diminuta</name>
    <name type="common">Rat tapeworm</name>
    <dbReference type="NCBI Taxonomy" id="6216"/>
    <lineage>
        <taxon>Eukaryota</taxon>
        <taxon>Metazoa</taxon>
        <taxon>Spiralia</taxon>
        <taxon>Lophotrochozoa</taxon>
        <taxon>Platyhelminthes</taxon>
        <taxon>Cestoda</taxon>
        <taxon>Eucestoda</taxon>
        <taxon>Cyclophyllidea</taxon>
        <taxon>Hymenolepididae</taxon>
        <taxon>Hymenolepis</taxon>
    </lineage>
</organism>
<dbReference type="Proteomes" id="UP000321570">
    <property type="component" value="Unassembled WGS sequence"/>
</dbReference>
<proteinExistence type="predicted"/>
<evidence type="ECO:0000313" key="1">
    <source>
        <dbReference type="EMBL" id="VUZ41707.1"/>
    </source>
</evidence>
<keyword evidence="2" id="KW-1185">Reference proteome</keyword>
<reference evidence="1 2" key="1">
    <citation type="submission" date="2019-07" db="EMBL/GenBank/DDBJ databases">
        <authorList>
            <person name="Jastrzebski P J."/>
            <person name="Paukszto L."/>
            <person name="Jastrzebski P J."/>
        </authorList>
    </citation>
    <scope>NUCLEOTIDE SEQUENCE [LARGE SCALE GENOMIC DNA]</scope>
    <source>
        <strain evidence="1 2">WMS-il1</strain>
    </source>
</reference>
<sequence length="115" mass="13514">MSTLQFGGQNEFKYVRQSSSRFIIKRVFSKPATHIFHIPSNYPGDLPTWQFVQGKSRLLKPKNSFPDTDTTLARLFLRVTFLDCHINKRPFPDCFKGIDPIFYLYLQSQYESKTK</sequence>
<dbReference type="AlphaFoldDB" id="A0A564Y356"/>
<name>A0A564Y356_HYMDI</name>
<protein>
    <submittedName>
        <fullName evidence="1">Uncharacterized protein</fullName>
    </submittedName>
</protein>
<accession>A0A564Y356</accession>
<gene>
    <name evidence="1" type="ORF">WMSIL1_LOCUS2390</name>
</gene>